<evidence type="ECO:0000313" key="3">
    <source>
        <dbReference type="Proteomes" id="UP000214684"/>
    </source>
</evidence>
<name>A0A227NC84_9FLAO</name>
<dbReference type="RefSeq" id="WP_089482083.1">
    <property type="nucleotide sequence ID" value="NZ_MUGS01000115.1"/>
</dbReference>
<feature type="transmembrane region" description="Helical" evidence="1">
    <location>
        <begin position="127"/>
        <end position="145"/>
    </location>
</feature>
<reference evidence="2 3" key="1">
    <citation type="submission" date="2016-11" db="EMBL/GenBank/DDBJ databases">
        <title>Whole genomes of Flavobacteriaceae.</title>
        <authorList>
            <person name="Stine C."/>
            <person name="Li C."/>
            <person name="Tadesse D."/>
        </authorList>
    </citation>
    <scope>NUCLEOTIDE SEQUENCE [LARGE SCALE GENOMIC DNA]</scope>
    <source>
        <strain evidence="2 3">DSM 24704</strain>
    </source>
</reference>
<gene>
    <name evidence="2" type="ORF">B0A64_24605</name>
</gene>
<keyword evidence="1" id="KW-1133">Transmembrane helix</keyword>
<organism evidence="2 3">
    <name type="scientific">Flavobacterium araucananum</name>
    <dbReference type="NCBI Taxonomy" id="946678"/>
    <lineage>
        <taxon>Bacteria</taxon>
        <taxon>Pseudomonadati</taxon>
        <taxon>Bacteroidota</taxon>
        <taxon>Flavobacteriia</taxon>
        <taxon>Flavobacteriales</taxon>
        <taxon>Flavobacteriaceae</taxon>
        <taxon>Flavobacterium</taxon>
    </lineage>
</organism>
<keyword evidence="1" id="KW-0472">Membrane</keyword>
<dbReference type="AlphaFoldDB" id="A0A227NC84"/>
<proteinExistence type="predicted"/>
<evidence type="ECO:0000256" key="1">
    <source>
        <dbReference type="SAM" id="Phobius"/>
    </source>
</evidence>
<dbReference type="EMBL" id="MUGS01000115">
    <property type="protein sequence ID" value="OXE95213.1"/>
    <property type="molecule type" value="Genomic_DNA"/>
</dbReference>
<keyword evidence="1" id="KW-0812">Transmembrane</keyword>
<evidence type="ECO:0000313" key="2">
    <source>
        <dbReference type="EMBL" id="OXE95213.1"/>
    </source>
</evidence>
<accession>A0A227NC84</accession>
<sequence length="146" mass="17368">MVVRENYQSVEDEKNVFEWIDRIVEFFPKYEKDIFASLIHKMDCKEDLPEIQNIGSTMLLLNIFEKVGDHFIQFSTLGHEIKDIGNYSLYLEHLSKLKDLETYKQKKEIENLESSIRMNKWLLKTKWLPHIFSIIAIIISLIALFT</sequence>
<dbReference type="Proteomes" id="UP000214684">
    <property type="component" value="Unassembled WGS sequence"/>
</dbReference>
<protein>
    <submittedName>
        <fullName evidence="2">Uncharacterized protein</fullName>
    </submittedName>
</protein>
<keyword evidence="3" id="KW-1185">Reference proteome</keyword>
<comment type="caution">
    <text evidence="2">The sequence shown here is derived from an EMBL/GenBank/DDBJ whole genome shotgun (WGS) entry which is preliminary data.</text>
</comment>